<dbReference type="GO" id="GO:0019546">
    <property type="term" value="P:L-arginine deiminase pathway"/>
    <property type="evidence" value="ECO:0007669"/>
    <property type="project" value="TreeGrafter"/>
</dbReference>
<dbReference type="Proteomes" id="UP000334820">
    <property type="component" value="Unassembled WGS sequence"/>
</dbReference>
<reference evidence="5 6" key="1">
    <citation type="journal article" date="2019" name="Int. J. Syst. Evol. Microbiol.">
        <title>Thermogemmatispora aurantia sp. nov. and Thermogemmatispora argillosa sp. nov., within the class Ktedonobacteria, and emended description of the genus Thermogemmatispora.</title>
        <authorList>
            <person name="Zheng Y."/>
            <person name="Wang C.M."/>
            <person name="Sakai Y."/>
            <person name="Abe K."/>
            <person name="Yokota A."/>
            <person name="Yabe S."/>
        </authorList>
    </citation>
    <scope>NUCLEOTIDE SEQUENCE [LARGE SCALE GENOMIC DNA]</scope>
    <source>
        <strain evidence="5 6">A1-2</strain>
    </source>
</reference>
<evidence type="ECO:0000256" key="1">
    <source>
        <dbReference type="ARBA" id="ARBA00011066"/>
    </source>
</evidence>
<gene>
    <name evidence="5" type="ORF">KTAU_06330</name>
</gene>
<evidence type="ECO:0000256" key="2">
    <source>
        <dbReference type="ARBA" id="ARBA00022679"/>
    </source>
</evidence>
<evidence type="ECO:0000259" key="4">
    <source>
        <dbReference type="Pfam" id="PF00696"/>
    </source>
</evidence>
<dbReference type="Gene3D" id="3.40.1160.10">
    <property type="entry name" value="Acetylglutamate kinase-like"/>
    <property type="match status" value="1"/>
</dbReference>
<evidence type="ECO:0000256" key="3">
    <source>
        <dbReference type="ARBA" id="ARBA00022777"/>
    </source>
</evidence>
<protein>
    <submittedName>
        <fullName evidence="5">Carbamate kinase</fullName>
    </submittedName>
</protein>
<dbReference type="InterPro" id="IPR001048">
    <property type="entry name" value="Asp/Glu/Uridylate_kinase"/>
</dbReference>
<dbReference type="GO" id="GO:0008804">
    <property type="term" value="F:carbamate kinase activity"/>
    <property type="evidence" value="ECO:0007669"/>
    <property type="project" value="InterPro"/>
</dbReference>
<dbReference type="PRINTS" id="PR01469">
    <property type="entry name" value="CARBMTKINASE"/>
</dbReference>
<dbReference type="Pfam" id="PF00696">
    <property type="entry name" value="AA_kinase"/>
    <property type="match status" value="1"/>
</dbReference>
<dbReference type="SUPFAM" id="SSF53633">
    <property type="entry name" value="Carbamate kinase-like"/>
    <property type="match status" value="1"/>
</dbReference>
<dbReference type="InterPro" id="IPR003964">
    <property type="entry name" value="Carb_kinase"/>
</dbReference>
<name>A0A5J4K2X4_9CHLR</name>
<organism evidence="5 6">
    <name type="scientific">Thermogemmatispora aurantia</name>
    <dbReference type="NCBI Taxonomy" id="2045279"/>
    <lineage>
        <taxon>Bacteria</taxon>
        <taxon>Bacillati</taxon>
        <taxon>Chloroflexota</taxon>
        <taxon>Ktedonobacteria</taxon>
        <taxon>Thermogemmatisporales</taxon>
        <taxon>Thermogemmatisporaceae</taxon>
        <taxon>Thermogemmatispora</taxon>
    </lineage>
</organism>
<keyword evidence="2" id="KW-0808">Transferase</keyword>
<dbReference type="PANTHER" id="PTHR30409:SF1">
    <property type="entry name" value="CARBAMATE KINASE-RELATED"/>
    <property type="match status" value="1"/>
</dbReference>
<dbReference type="InterPro" id="IPR036393">
    <property type="entry name" value="AceGlu_kinase-like_sf"/>
</dbReference>
<comment type="similarity">
    <text evidence="1">Belongs to the carbamate kinase family.</text>
</comment>
<feature type="domain" description="Aspartate/glutamate/uridylate kinase" evidence="4">
    <location>
        <begin position="160"/>
        <end position="283"/>
    </location>
</feature>
<keyword evidence="3 5" id="KW-0418">Kinase</keyword>
<keyword evidence="6" id="KW-1185">Reference proteome</keyword>
<dbReference type="RefSeq" id="WP_151726948.1">
    <property type="nucleotide sequence ID" value="NZ_BKZV01000001.1"/>
</dbReference>
<comment type="caution">
    <text evidence="5">The sequence shown here is derived from an EMBL/GenBank/DDBJ whole genome shotgun (WGS) entry which is preliminary data.</text>
</comment>
<dbReference type="AlphaFoldDB" id="A0A5J4K2X4"/>
<sequence length="309" mass="33191">MSKLAVVAIGGNSLIEDEGDRDGPGQLEAICASAKYVVDLVVNGWNVVIAHDNTSQLDQPGEPLPHGTPLSSQCSPASFLAGLQGRLGYLIQQALDHELQHRGLNRRSACLLTRLIVSPEDDEPTLAQPVRWPPAETQITEETEACTTGPASNQVEIRTRLEPRELVEQEAIKTLLQAGFIVIAAAGGSIPMVRDGEGGLRPVEARLHSDLAASFLATQLNADLFLIATTAERVVLFHQQTGGAYPLDMLTLAELRQYEADGHFSNARQQSQIRAVIRYLERGGGAALLTCPQAIGRALAGRTGTWVLP</sequence>
<accession>A0A5J4K2X4</accession>
<evidence type="ECO:0000313" key="5">
    <source>
        <dbReference type="EMBL" id="GER81995.1"/>
    </source>
</evidence>
<dbReference type="PANTHER" id="PTHR30409">
    <property type="entry name" value="CARBAMATE KINASE"/>
    <property type="match status" value="1"/>
</dbReference>
<evidence type="ECO:0000313" key="6">
    <source>
        <dbReference type="Proteomes" id="UP000334820"/>
    </source>
</evidence>
<dbReference type="GO" id="GO:0005829">
    <property type="term" value="C:cytosol"/>
    <property type="evidence" value="ECO:0007669"/>
    <property type="project" value="TreeGrafter"/>
</dbReference>
<dbReference type="EMBL" id="BKZV01000001">
    <property type="protein sequence ID" value="GER81995.1"/>
    <property type="molecule type" value="Genomic_DNA"/>
</dbReference>
<proteinExistence type="inferred from homology"/>